<feature type="transmembrane region" description="Helical" evidence="1">
    <location>
        <begin position="37"/>
        <end position="58"/>
    </location>
</feature>
<evidence type="ECO:0000313" key="3">
    <source>
        <dbReference type="Proteomes" id="UP000460435"/>
    </source>
</evidence>
<gene>
    <name evidence="2" type="ORF">F7O44_13865</name>
</gene>
<comment type="caution">
    <text evidence="2">The sequence shown here is derived from an EMBL/GenBank/DDBJ whole genome shotgun (WGS) entry which is preliminary data.</text>
</comment>
<feature type="transmembrane region" description="Helical" evidence="1">
    <location>
        <begin position="12"/>
        <end position="30"/>
    </location>
</feature>
<dbReference type="EMBL" id="WLZY01000004">
    <property type="protein sequence ID" value="NDL58161.1"/>
    <property type="molecule type" value="Genomic_DNA"/>
</dbReference>
<sequence>MTGQDTLNRATAGLGLASIAGLVFVIEALGDFRFMRVSGAAIAVALVLGLLACVAGWLARPVLAVVAGVAFLAAALLQLISTATGNDWLGASLSTMSFWLGLGVGLLLVGLTAHFTDTMIERE</sequence>
<reference evidence="2 3" key="1">
    <citation type="submission" date="2019-11" db="EMBL/GenBank/DDBJ databases">
        <authorList>
            <person name="Li X.-J."/>
            <person name="Feng X.-M."/>
        </authorList>
    </citation>
    <scope>NUCLEOTIDE SEQUENCE [LARGE SCALE GENOMIC DNA]</scope>
    <source>
        <strain evidence="2 3">XMNu-373</strain>
    </source>
</reference>
<protein>
    <submittedName>
        <fullName evidence="2">Uncharacterized protein</fullName>
    </submittedName>
</protein>
<evidence type="ECO:0000313" key="2">
    <source>
        <dbReference type="EMBL" id="NDL58161.1"/>
    </source>
</evidence>
<proteinExistence type="predicted"/>
<dbReference type="AlphaFoldDB" id="A0A7K3M4B6"/>
<name>A0A7K3M4B6_9ACTN</name>
<keyword evidence="1" id="KW-1133">Transmembrane helix</keyword>
<feature type="transmembrane region" description="Helical" evidence="1">
    <location>
        <begin position="96"/>
        <end position="115"/>
    </location>
</feature>
<dbReference type="RefSeq" id="WP_162450841.1">
    <property type="nucleotide sequence ID" value="NZ_WLZY01000004.1"/>
</dbReference>
<feature type="transmembrane region" description="Helical" evidence="1">
    <location>
        <begin position="64"/>
        <end position="84"/>
    </location>
</feature>
<evidence type="ECO:0000256" key="1">
    <source>
        <dbReference type="SAM" id="Phobius"/>
    </source>
</evidence>
<organism evidence="2 3">
    <name type="scientific">Phytoactinopolyspora mesophila</name>
    <dbReference type="NCBI Taxonomy" id="2650750"/>
    <lineage>
        <taxon>Bacteria</taxon>
        <taxon>Bacillati</taxon>
        <taxon>Actinomycetota</taxon>
        <taxon>Actinomycetes</taxon>
        <taxon>Jiangellales</taxon>
        <taxon>Jiangellaceae</taxon>
        <taxon>Phytoactinopolyspora</taxon>
    </lineage>
</organism>
<keyword evidence="3" id="KW-1185">Reference proteome</keyword>
<keyword evidence="1" id="KW-0812">Transmembrane</keyword>
<accession>A0A7K3M4B6</accession>
<dbReference type="Proteomes" id="UP000460435">
    <property type="component" value="Unassembled WGS sequence"/>
</dbReference>
<keyword evidence="1" id="KW-0472">Membrane</keyword>